<reference evidence="6" key="1">
    <citation type="submission" date="2020-05" db="UniProtKB">
        <authorList>
            <consortium name="EnsemblMetazoa"/>
        </authorList>
    </citation>
    <scope>IDENTIFICATION</scope>
    <source>
        <strain evidence="6">USDA</strain>
    </source>
</reference>
<dbReference type="NCBIfam" id="TIGR01378">
    <property type="entry name" value="thi_PPkinase"/>
    <property type="match status" value="1"/>
</dbReference>
<dbReference type="PANTHER" id="PTHR13622">
    <property type="entry name" value="THIAMIN PYROPHOSPHOKINASE"/>
    <property type="match status" value="1"/>
</dbReference>
<evidence type="ECO:0000256" key="3">
    <source>
        <dbReference type="ARBA" id="ARBA00022777"/>
    </source>
</evidence>
<dbReference type="CDD" id="cd07995">
    <property type="entry name" value="TPK"/>
    <property type="match status" value="1"/>
</dbReference>
<evidence type="ECO:0000256" key="1">
    <source>
        <dbReference type="ARBA" id="ARBA00022679"/>
    </source>
</evidence>
<accession>A0A1I8Q7U0</accession>
<evidence type="ECO:0000256" key="2">
    <source>
        <dbReference type="ARBA" id="ARBA00022741"/>
    </source>
</evidence>
<feature type="domain" description="Thiamin pyrophosphokinase thiamin-binding" evidence="5">
    <location>
        <begin position="190"/>
        <end position="258"/>
    </location>
</feature>
<dbReference type="STRING" id="35570.A0A1I8Q7U0"/>
<dbReference type="Pfam" id="PF04265">
    <property type="entry name" value="TPK_B1_binding"/>
    <property type="match status" value="1"/>
</dbReference>
<dbReference type="SMART" id="SM00983">
    <property type="entry name" value="TPK_B1_binding"/>
    <property type="match status" value="1"/>
</dbReference>
<dbReference type="SUPFAM" id="SSF63999">
    <property type="entry name" value="Thiamin pyrophosphokinase, catalytic domain"/>
    <property type="match status" value="1"/>
</dbReference>
<evidence type="ECO:0000313" key="6">
    <source>
        <dbReference type="EnsemblMetazoa" id="SCAU014694-PA"/>
    </source>
</evidence>
<dbReference type="Gene3D" id="2.60.120.320">
    <property type="entry name" value="Thiamin pyrophosphokinase, thiamin-binding domain"/>
    <property type="match status" value="1"/>
</dbReference>
<dbReference type="FunFam" id="2.60.120.320:FF:000001">
    <property type="entry name" value="Thiamine pyrophosphokinase"/>
    <property type="match status" value="1"/>
</dbReference>
<protein>
    <recommendedName>
        <fullName evidence="5">Thiamin pyrophosphokinase thiamin-binding domain-containing protein</fullName>
    </recommendedName>
</protein>
<dbReference type="GO" id="GO:0009229">
    <property type="term" value="P:thiamine diphosphate biosynthetic process"/>
    <property type="evidence" value="ECO:0007669"/>
    <property type="project" value="InterPro"/>
</dbReference>
<dbReference type="InterPro" id="IPR006282">
    <property type="entry name" value="Thi_PPkinase"/>
</dbReference>
<dbReference type="OrthoDB" id="25149at2759"/>
<name>A0A1I8Q7U0_STOCA</name>
<dbReference type="InterPro" id="IPR007373">
    <property type="entry name" value="Thiamin_PyroPKinase_B1-bd"/>
</dbReference>
<dbReference type="EnsemblMetazoa" id="SCAU014694-RA">
    <property type="protein sequence ID" value="SCAU014694-PA"/>
    <property type="gene ID" value="SCAU014694"/>
</dbReference>
<dbReference type="AlphaFoldDB" id="A0A1I8Q7U0"/>
<dbReference type="KEGG" id="scac:106088657"/>
<dbReference type="SUPFAM" id="SSF63862">
    <property type="entry name" value="Thiamin pyrophosphokinase, substrate-binding domain"/>
    <property type="match status" value="1"/>
</dbReference>
<keyword evidence="1" id="KW-0808">Transferase</keyword>
<dbReference type="InterPro" id="IPR036759">
    <property type="entry name" value="TPK_catalytic_sf"/>
</dbReference>
<keyword evidence="2" id="KW-0547">Nucleotide-binding</keyword>
<dbReference type="GO" id="GO:0030975">
    <property type="term" value="F:thiamine binding"/>
    <property type="evidence" value="ECO:0007669"/>
    <property type="project" value="InterPro"/>
</dbReference>
<sequence>MVDHFGKLNGGTVPLELHYNWQPSNILNDPFRTDRGHGCLVLNREIKIPPHVVRALWENASLRCCVDGGANRWLHFLTSEINQEYSLKLPDLITGDFDSITAETTDYFAKRDIKQMHTPDQNHTDFSKAVDIIKPLLTKQKLQDIVVFHDTSGRFDQIMANVNTLFTRYDERCRIFLLGSCALSWLLKPGKHSISIPSHLVKDKRWCSLIPVGHEATNVTTSGLKWNLNNGSLRFGGMVSSSNTYSCTEVEIETNSELVWSMGVFSFNDD</sequence>
<evidence type="ECO:0000256" key="4">
    <source>
        <dbReference type="ARBA" id="ARBA00022840"/>
    </source>
</evidence>
<dbReference type="Gene3D" id="3.40.50.10240">
    <property type="entry name" value="Thiamin pyrophosphokinase, catalytic domain"/>
    <property type="match status" value="1"/>
</dbReference>
<dbReference type="GO" id="GO:0004788">
    <property type="term" value="F:thiamine diphosphokinase activity"/>
    <property type="evidence" value="ECO:0007669"/>
    <property type="project" value="InterPro"/>
</dbReference>
<keyword evidence="3" id="KW-0418">Kinase</keyword>
<dbReference type="GO" id="GO:0005524">
    <property type="term" value="F:ATP binding"/>
    <property type="evidence" value="ECO:0007669"/>
    <property type="project" value="UniProtKB-KW"/>
</dbReference>
<dbReference type="GO" id="GO:0016301">
    <property type="term" value="F:kinase activity"/>
    <property type="evidence" value="ECO:0007669"/>
    <property type="project" value="UniProtKB-KW"/>
</dbReference>
<dbReference type="InterPro" id="IPR036371">
    <property type="entry name" value="TPK_B1-bd_sf"/>
</dbReference>
<keyword evidence="4" id="KW-0067">ATP-binding</keyword>
<dbReference type="PANTHER" id="PTHR13622:SF8">
    <property type="entry name" value="THIAMIN PYROPHOSPHOKINASE 1"/>
    <property type="match status" value="1"/>
</dbReference>
<organism evidence="6 7">
    <name type="scientific">Stomoxys calcitrans</name>
    <name type="common">Stable fly</name>
    <name type="synonym">Conops calcitrans</name>
    <dbReference type="NCBI Taxonomy" id="35570"/>
    <lineage>
        <taxon>Eukaryota</taxon>
        <taxon>Metazoa</taxon>
        <taxon>Ecdysozoa</taxon>
        <taxon>Arthropoda</taxon>
        <taxon>Hexapoda</taxon>
        <taxon>Insecta</taxon>
        <taxon>Pterygota</taxon>
        <taxon>Neoptera</taxon>
        <taxon>Endopterygota</taxon>
        <taxon>Diptera</taxon>
        <taxon>Brachycera</taxon>
        <taxon>Muscomorpha</taxon>
        <taxon>Muscoidea</taxon>
        <taxon>Muscidae</taxon>
        <taxon>Stomoxys</taxon>
    </lineage>
</organism>
<proteinExistence type="predicted"/>
<keyword evidence="7" id="KW-1185">Reference proteome</keyword>
<dbReference type="InterPro" id="IPR007371">
    <property type="entry name" value="TPK_catalytic"/>
</dbReference>
<dbReference type="Proteomes" id="UP000095300">
    <property type="component" value="Unassembled WGS sequence"/>
</dbReference>
<gene>
    <name evidence="6" type="primary">106088657</name>
</gene>
<evidence type="ECO:0000259" key="5">
    <source>
        <dbReference type="SMART" id="SM00983"/>
    </source>
</evidence>
<evidence type="ECO:0000313" key="7">
    <source>
        <dbReference type="Proteomes" id="UP000095300"/>
    </source>
</evidence>
<dbReference type="GO" id="GO:0006772">
    <property type="term" value="P:thiamine metabolic process"/>
    <property type="evidence" value="ECO:0007669"/>
    <property type="project" value="InterPro"/>
</dbReference>
<dbReference type="FunFam" id="3.40.50.10240:FF:000006">
    <property type="entry name" value="Thiamin pyrophosphokinase 1"/>
    <property type="match status" value="1"/>
</dbReference>
<dbReference type="Pfam" id="PF04263">
    <property type="entry name" value="TPK_catalytic"/>
    <property type="match status" value="1"/>
</dbReference>
<dbReference type="VEuPathDB" id="VectorBase:SCAU014694"/>